<accession>A0A927MU44</accession>
<protein>
    <recommendedName>
        <fullName evidence="7">Gas vesicle synthesis protein GvpL/GvpF</fullName>
    </recommendedName>
</protein>
<gene>
    <name evidence="5" type="ORF">HEB94_000203</name>
</gene>
<dbReference type="GO" id="GO:0031412">
    <property type="term" value="P:gas vesicle organization"/>
    <property type="evidence" value="ECO:0007669"/>
    <property type="project" value="InterPro"/>
</dbReference>
<evidence type="ECO:0008006" key="7">
    <source>
        <dbReference type="Google" id="ProtNLM"/>
    </source>
</evidence>
<dbReference type="PANTHER" id="PTHR36852:SF1">
    <property type="entry name" value="PROTEIN GVPL 2"/>
    <property type="match status" value="1"/>
</dbReference>
<dbReference type="EMBL" id="JADBEM010000001">
    <property type="protein sequence ID" value="MBE1603355.1"/>
    <property type="molecule type" value="Genomic_DNA"/>
</dbReference>
<dbReference type="PANTHER" id="PTHR36852">
    <property type="entry name" value="PROTEIN GVPL 2"/>
    <property type="match status" value="1"/>
</dbReference>
<dbReference type="Pfam" id="PF06386">
    <property type="entry name" value="GvpL_GvpF"/>
    <property type="match status" value="1"/>
</dbReference>
<evidence type="ECO:0000256" key="2">
    <source>
        <dbReference type="ARBA" id="ARBA00035108"/>
    </source>
</evidence>
<proteinExistence type="inferred from homology"/>
<feature type="region of interest" description="Disordered" evidence="4">
    <location>
        <begin position="62"/>
        <end position="82"/>
    </location>
</feature>
<dbReference type="Proteomes" id="UP000638648">
    <property type="component" value="Unassembled WGS sequence"/>
</dbReference>
<name>A0A927MU44_9ACTN</name>
<dbReference type="AlphaFoldDB" id="A0A927MU44"/>
<evidence type="ECO:0000256" key="3">
    <source>
        <dbReference type="ARBA" id="ARBA00035643"/>
    </source>
</evidence>
<sequence length="187" mass="20466">MTHDAVVRAIFDQAPALPLRLATVVADDESAVRALDQYHDEAILRLDRLDGHREWGIRLCREQATQTPSPKLDGDGGARPTGTAYLQRRRHALRAGEEARQQERALTEDVFTTLGAFASEMDRQPGASADVVLNAAYLVDAAAEEAFLVAAQSQVRALAPHGIRVDVTGPWPPYSFAQLRSRRVADA</sequence>
<dbReference type="GO" id="GO:0031411">
    <property type="term" value="C:gas vesicle"/>
    <property type="evidence" value="ECO:0007669"/>
    <property type="project" value="UniProtKB-SubCell"/>
</dbReference>
<organism evidence="5 6">
    <name type="scientific">Actinopolymorpha pittospori</name>
    <dbReference type="NCBI Taxonomy" id="648752"/>
    <lineage>
        <taxon>Bacteria</taxon>
        <taxon>Bacillati</taxon>
        <taxon>Actinomycetota</taxon>
        <taxon>Actinomycetes</taxon>
        <taxon>Propionibacteriales</taxon>
        <taxon>Actinopolymorphaceae</taxon>
        <taxon>Actinopolymorpha</taxon>
    </lineage>
</organism>
<keyword evidence="1" id="KW-0304">Gas vesicle</keyword>
<evidence type="ECO:0000256" key="1">
    <source>
        <dbReference type="ARBA" id="ARBA00022987"/>
    </source>
</evidence>
<evidence type="ECO:0000313" key="5">
    <source>
        <dbReference type="EMBL" id="MBE1603355.1"/>
    </source>
</evidence>
<evidence type="ECO:0000313" key="6">
    <source>
        <dbReference type="Proteomes" id="UP000638648"/>
    </source>
</evidence>
<comment type="caution">
    <text evidence="5">The sequence shown here is derived from an EMBL/GenBank/DDBJ whole genome shotgun (WGS) entry which is preliminary data.</text>
</comment>
<comment type="similarity">
    <text evidence="3">Belongs to the gas vesicle GvpF/GvpL family.</text>
</comment>
<comment type="subcellular location">
    <subcellularLocation>
        <location evidence="2">Gas vesicle</location>
    </subcellularLocation>
</comment>
<reference evidence="5" key="1">
    <citation type="submission" date="2020-10" db="EMBL/GenBank/DDBJ databases">
        <title>Sequencing the genomes of 1000 actinobacteria strains.</title>
        <authorList>
            <person name="Klenk H.-P."/>
        </authorList>
    </citation>
    <scope>NUCLEOTIDE SEQUENCE</scope>
    <source>
        <strain evidence="5">DSM 45354</strain>
    </source>
</reference>
<evidence type="ECO:0000256" key="4">
    <source>
        <dbReference type="SAM" id="MobiDB-lite"/>
    </source>
</evidence>
<dbReference type="InterPro" id="IPR009430">
    <property type="entry name" value="GvpL/GvpF"/>
</dbReference>
<keyword evidence="6" id="KW-1185">Reference proteome</keyword>